<dbReference type="Pfam" id="PF08328">
    <property type="entry name" value="ASL_C"/>
    <property type="match status" value="1"/>
</dbReference>
<dbReference type="InterPro" id="IPR022761">
    <property type="entry name" value="Fumarate_lyase_N"/>
</dbReference>
<dbReference type="AlphaFoldDB" id="A0A382LCY2"/>
<sequence length="370" mass="41486">VKNKLQDLGLEECIEFVHFACTSEDVNNLAYGLLLRRSRQTCLLPAIEGVLQAIATLAQEYAEIPMLSRTHGQPASPTTVGKELANFVARMEVCLNDFENCPIYGKMNGAVGNYNAHFIAYPHVNWTSLSEDFVSSLGLAFNPMTTQIEPHDYMAKLFQELQAINQVLLDFNRDVWGYISIGYFKQRLIENEVGSSTMPHKVNPIDFENAEGQIGLAGALLNHLAAKLTVSRWQRDLSDSTALRSVGTAFAHCMVAYSSTLRGIHKLDLNNNVIAKDLEVSWEVLTEAIQTTMRKHGIKEPYERLKQWTRGRHFDETVYRDILSRLELPAEALKELEALTPTTYIGLASSLAHQTASRIISRKSSKPDED</sequence>
<dbReference type="InterPro" id="IPR000362">
    <property type="entry name" value="Fumarate_lyase_fam"/>
</dbReference>
<dbReference type="InterPro" id="IPR020557">
    <property type="entry name" value="Fumarate_lyase_CS"/>
</dbReference>
<dbReference type="PANTHER" id="PTHR43411">
    <property type="entry name" value="ADENYLOSUCCINATE LYASE"/>
    <property type="match status" value="1"/>
</dbReference>
<dbReference type="Pfam" id="PF00206">
    <property type="entry name" value="Lyase_1"/>
    <property type="match status" value="1"/>
</dbReference>
<dbReference type="PANTHER" id="PTHR43411:SF1">
    <property type="entry name" value="ADENYLOSUCCINATE LYASE"/>
    <property type="match status" value="1"/>
</dbReference>
<organism evidence="5">
    <name type="scientific">marine metagenome</name>
    <dbReference type="NCBI Taxonomy" id="408172"/>
    <lineage>
        <taxon>unclassified sequences</taxon>
        <taxon>metagenomes</taxon>
        <taxon>ecological metagenomes</taxon>
    </lineage>
</organism>
<evidence type="ECO:0000259" key="3">
    <source>
        <dbReference type="Pfam" id="PF00206"/>
    </source>
</evidence>
<dbReference type="InterPro" id="IPR008948">
    <property type="entry name" value="L-Aspartase-like"/>
</dbReference>
<dbReference type="NCBIfam" id="NF006764">
    <property type="entry name" value="PRK09285.1"/>
    <property type="match status" value="1"/>
</dbReference>
<dbReference type="Gene3D" id="1.20.200.10">
    <property type="entry name" value="Fumarase/aspartase (Central domain)"/>
    <property type="match status" value="1"/>
</dbReference>
<evidence type="ECO:0000259" key="4">
    <source>
        <dbReference type="Pfam" id="PF08328"/>
    </source>
</evidence>
<name>A0A382LCY2_9ZZZZ</name>
<dbReference type="Gene3D" id="1.10.40.30">
    <property type="entry name" value="Fumarase/aspartase (C-terminal domain)"/>
    <property type="match status" value="1"/>
</dbReference>
<comment type="pathway">
    <text evidence="1">Purine metabolism; IMP biosynthesis via de novo pathway; 5-amino-1-(5-phospho-D-ribosyl)imidazole-4-carboxamide from 5-amino-1-(5-phospho-D-ribosyl)imidazole-4-carboxylate: step 2/2.</text>
</comment>
<evidence type="ECO:0000313" key="5">
    <source>
        <dbReference type="EMBL" id="SVC32977.1"/>
    </source>
</evidence>
<feature type="domain" description="Fumarate lyase N-terminal" evidence="3">
    <location>
        <begin position="15"/>
        <end position="212"/>
    </location>
</feature>
<gene>
    <name evidence="5" type="ORF">METZ01_LOCUS285831</name>
</gene>
<feature type="non-terminal residue" evidence="5">
    <location>
        <position position="1"/>
    </location>
</feature>
<evidence type="ECO:0000256" key="1">
    <source>
        <dbReference type="ARBA" id="ARBA00004706"/>
    </source>
</evidence>
<dbReference type="PRINTS" id="PR00149">
    <property type="entry name" value="FUMRATELYASE"/>
</dbReference>
<dbReference type="InterPro" id="IPR013539">
    <property type="entry name" value="PurB_C"/>
</dbReference>
<protein>
    <recommendedName>
        <fullName evidence="6">Adenylosuccinate lyase</fullName>
    </recommendedName>
</protein>
<accession>A0A382LCY2</accession>
<evidence type="ECO:0000256" key="2">
    <source>
        <dbReference type="ARBA" id="ARBA00004734"/>
    </source>
</evidence>
<dbReference type="EMBL" id="UINC01085434">
    <property type="protein sequence ID" value="SVC32977.1"/>
    <property type="molecule type" value="Genomic_DNA"/>
</dbReference>
<dbReference type="InterPro" id="IPR047136">
    <property type="entry name" value="PurB_bact"/>
</dbReference>
<reference evidence="5" key="1">
    <citation type="submission" date="2018-05" db="EMBL/GenBank/DDBJ databases">
        <authorList>
            <person name="Lanie J.A."/>
            <person name="Ng W.-L."/>
            <person name="Kazmierczak K.M."/>
            <person name="Andrzejewski T.M."/>
            <person name="Davidsen T.M."/>
            <person name="Wayne K.J."/>
            <person name="Tettelin H."/>
            <person name="Glass J.I."/>
            <person name="Rusch D."/>
            <person name="Podicherti R."/>
            <person name="Tsui H.-C.T."/>
            <person name="Winkler M.E."/>
        </authorList>
    </citation>
    <scope>NUCLEOTIDE SEQUENCE</scope>
</reference>
<evidence type="ECO:0008006" key="6">
    <source>
        <dbReference type="Google" id="ProtNLM"/>
    </source>
</evidence>
<dbReference type="SUPFAM" id="SSF48557">
    <property type="entry name" value="L-aspartase-like"/>
    <property type="match status" value="1"/>
</dbReference>
<proteinExistence type="predicted"/>
<dbReference type="GO" id="GO:0004018">
    <property type="term" value="F:N6-(1,2-dicarboxyethyl)AMP AMP-lyase (fumarate-forming) activity"/>
    <property type="evidence" value="ECO:0007669"/>
    <property type="project" value="InterPro"/>
</dbReference>
<dbReference type="PROSITE" id="PS00163">
    <property type="entry name" value="FUMARATE_LYASES"/>
    <property type="match status" value="1"/>
</dbReference>
<feature type="domain" description="Adenylosuccinate lyase PurB C-terminal" evidence="4">
    <location>
        <begin position="231"/>
        <end position="345"/>
    </location>
</feature>
<dbReference type="GO" id="GO:0006188">
    <property type="term" value="P:IMP biosynthetic process"/>
    <property type="evidence" value="ECO:0007669"/>
    <property type="project" value="InterPro"/>
</dbReference>
<comment type="pathway">
    <text evidence="2">Purine metabolism; AMP biosynthesis via de novo pathway; AMP from IMP: step 2/2.</text>
</comment>